<dbReference type="InterPro" id="IPR001818">
    <property type="entry name" value="Pept_M10_metallopeptidase"/>
</dbReference>
<evidence type="ECO:0000259" key="5">
    <source>
        <dbReference type="Pfam" id="PF00413"/>
    </source>
</evidence>
<dbReference type="Gene3D" id="1.25.40.10">
    <property type="entry name" value="Tetratricopeptide repeat domain"/>
    <property type="match status" value="1"/>
</dbReference>
<dbReference type="SUPFAM" id="SSF55486">
    <property type="entry name" value="Metalloproteases ('zincins'), catalytic domain"/>
    <property type="match status" value="1"/>
</dbReference>
<dbReference type="PROSITE" id="PS50293">
    <property type="entry name" value="TPR_REGION"/>
    <property type="match status" value="1"/>
</dbReference>
<dbReference type="GO" id="GO:0006508">
    <property type="term" value="P:proteolysis"/>
    <property type="evidence" value="ECO:0007669"/>
    <property type="project" value="UniProtKB-KW"/>
</dbReference>
<evidence type="ECO:0000313" key="6">
    <source>
        <dbReference type="EMBL" id="SVA85962.1"/>
    </source>
</evidence>
<evidence type="ECO:0000256" key="2">
    <source>
        <dbReference type="ARBA" id="ARBA00022723"/>
    </source>
</evidence>
<dbReference type="Pfam" id="PF13181">
    <property type="entry name" value="TPR_8"/>
    <property type="match status" value="1"/>
</dbReference>
<keyword evidence="4" id="KW-0862">Zinc</keyword>
<sequence>MIAMHNYVVKNFTKSLAIFSFIIIFFASPAFSEETDNATELINEAEQYLLKGEYRKSIIIYDNILEIFPVDSKIYEMKGIALSNIRLQSTLGSQEIENPSGTYDILNTNKLSMIEFYKALEINPTSVISLNGLGIGFGNFGEYDEAKKYFARALEIEPENFVTKNYLDYIEKTIKKYPTKQTEKPPFQLKLEKNEIPYWVKTNAGWWASDKISDNDFISGIQYLVKNKIIRLDSETVEKNSSNIIPAWIKNNAKWWSAGKISDESFLNGIKYLITNGMINVSTQKNSEMVKKELERTAWNFERYLEKIKRDIENEDRYIEYPNPSDSVIIKYWKEPHRWNLGQYLERPKDFFEPAKVYSVDDTYIIEYKIFVNEQPPRLPLDHMGSLQDSFRFWEEQELTSGNDGKKVIIKFVTTNLRSDASTWITWVVRNLGEDVLGHANIGRGVVEVALGGYGCDGSFQLFTVDTVETIMTHELGHALGLRHSDDPDNIMYPTMKEV</sequence>
<organism evidence="6">
    <name type="scientific">marine metagenome</name>
    <dbReference type="NCBI Taxonomy" id="408172"/>
    <lineage>
        <taxon>unclassified sequences</taxon>
        <taxon>metagenomes</taxon>
        <taxon>ecological metagenomes</taxon>
    </lineage>
</organism>
<feature type="domain" description="Peptidase M10 metallopeptidase" evidence="5">
    <location>
        <begin position="468"/>
        <end position="497"/>
    </location>
</feature>
<dbReference type="PROSITE" id="PS50005">
    <property type="entry name" value="TPR"/>
    <property type="match status" value="1"/>
</dbReference>
<dbReference type="SMART" id="SM00028">
    <property type="entry name" value="TPR"/>
    <property type="match status" value="2"/>
</dbReference>
<keyword evidence="2" id="KW-0479">Metal-binding</keyword>
<dbReference type="GO" id="GO:0031012">
    <property type="term" value="C:extracellular matrix"/>
    <property type="evidence" value="ECO:0007669"/>
    <property type="project" value="InterPro"/>
</dbReference>
<keyword evidence="1" id="KW-0645">Protease</keyword>
<dbReference type="SUPFAM" id="SSF48452">
    <property type="entry name" value="TPR-like"/>
    <property type="match status" value="1"/>
</dbReference>
<keyword evidence="3" id="KW-0378">Hydrolase</keyword>
<evidence type="ECO:0000256" key="1">
    <source>
        <dbReference type="ARBA" id="ARBA00022670"/>
    </source>
</evidence>
<protein>
    <recommendedName>
        <fullName evidence="5">Peptidase M10 metallopeptidase domain-containing protein</fullName>
    </recommendedName>
</protein>
<feature type="non-terminal residue" evidence="6">
    <location>
        <position position="499"/>
    </location>
</feature>
<name>A0A381ZAQ6_9ZZZZ</name>
<reference evidence="6" key="1">
    <citation type="submission" date="2018-05" db="EMBL/GenBank/DDBJ databases">
        <authorList>
            <person name="Lanie J.A."/>
            <person name="Ng W.-L."/>
            <person name="Kazmierczak K.M."/>
            <person name="Andrzejewski T.M."/>
            <person name="Davidsen T.M."/>
            <person name="Wayne K.J."/>
            <person name="Tettelin H."/>
            <person name="Glass J.I."/>
            <person name="Rusch D."/>
            <person name="Podicherti R."/>
            <person name="Tsui H.-C.T."/>
            <person name="Winkler M.E."/>
        </authorList>
    </citation>
    <scope>NUCLEOTIDE SEQUENCE</scope>
</reference>
<dbReference type="InterPro" id="IPR024079">
    <property type="entry name" value="MetalloPept_cat_dom_sf"/>
</dbReference>
<dbReference type="Gene3D" id="3.40.390.10">
    <property type="entry name" value="Collagenase (Catalytic Domain)"/>
    <property type="match status" value="1"/>
</dbReference>
<dbReference type="InterPro" id="IPR019734">
    <property type="entry name" value="TPR_rpt"/>
</dbReference>
<accession>A0A381ZAQ6</accession>
<dbReference type="EMBL" id="UINC01020478">
    <property type="protein sequence ID" value="SVA85962.1"/>
    <property type="molecule type" value="Genomic_DNA"/>
</dbReference>
<evidence type="ECO:0000256" key="4">
    <source>
        <dbReference type="ARBA" id="ARBA00022833"/>
    </source>
</evidence>
<dbReference type="InterPro" id="IPR011990">
    <property type="entry name" value="TPR-like_helical_dom_sf"/>
</dbReference>
<dbReference type="GO" id="GO:0004222">
    <property type="term" value="F:metalloendopeptidase activity"/>
    <property type="evidence" value="ECO:0007669"/>
    <property type="project" value="InterPro"/>
</dbReference>
<dbReference type="AlphaFoldDB" id="A0A381ZAQ6"/>
<proteinExistence type="predicted"/>
<gene>
    <name evidence="6" type="ORF">METZ01_LOCUS138816</name>
</gene>
<evidence type="ECO:0000256" key="3">
    <source>
        <dbReference type="ARBA" id="ARBA00022801"/>
    </source>
</evidence>
<dbReference type="Pfam" id="PF00413">
    <property type="entry name" value="Peptidase_M10"/>
    <property type="match status" value="1"/>
</dbReference>
<dbReference type="GO" id="GO:0008270">
    <property type="term" value="F:zinc ion binding"/>
    <property type="evidence" value="ECO:0007669"/>
    <property type="project" value="InterPro"/>
</dbReference>